<dbReference type="RefSeq" id="XP_045281632.1">
    <property type="nucleotide sequence ID" value="XM_045426424.1"/>
</dbReference>
<evidence type="ECO:0000313" key="2">
    <source>
        <dbReference type="Proteomes" id="UP000002039"/>
    </source>
</evidence>
<dbReference type="GeneID" id="69032174"/>
<accession>A0ABX2VXM9</accession>
<dbReference type="Proteomes" id="UP000002039">
    <property type="component" value="Unassembled WGS sequence"/>
</dbReference>
<organism evidence="1 2">
    <name type="scientific">Ajellomyces dermatitidis (strain ER-3 / ATCC MYA-2586)</name>
    <name type="common">Blastomyces dermatitidis</name>
    <dbReference type="NCBI Taxonomy" id="559297"/>
    <lineage>
        <taxon>Eukaryota</taxon>
        <taxon>Fungi</taxon>
        <taxon>Dikarya</taxon>
        <taxon>Ascomycota</taxon>
        <taxon>Pezizomycotina</taxon>
        <taxon>Eurotiomycetes</taxon>
        <taxon>Eurotiomycetidae</taxon>
        <taxon>Onygenales</taxon>
        <taxon>Ajellomycetaceae</taxon>
        <taxon>Blastomyces</taxon>
    </lineage>
</organism>
<proteinExistence type="predicted"/>
<protein>
    <submittedName>
        <fullName evidence="1">Uncharacterized protein</fullName>
    </submittedName>
</protein>
<reference evidence="2" key="1">
    <citation type="journal article" date="2015" name="PLoS Genet.">
        <title>The dynamic genome and transcriptome of the human fungal pathogen Blastomyces and close relative Emmonsia.</title>
        <authorList>
            <person name="Munoz J.F."/>
            <person name="Gauthier G.M."/>
            <person name="Desjardins C.A."/>
            <person name="Gallo J.E."/>
            <person name="Holder J."/>
            <person name="Sullivan T.D."/>
            <person name="Marty A.J."/>
            <person name="Carmen J.C."/>
            <person name="Chen Z."/>
            <person name="Ding L."/>
            <person name="Gujja S."/>
            <person name="Magrini V."/>
            <person name="Misas E."/>
            <person name="Mitreva M."/>
            <person name="Priest M."/>
            <person name="Saif S."/>
            <person name="Whiston E.A."/>
            <person name="Young S."/>
            <person name="Zeng Q."/>
            <person name="Goldman W.E."/>
            <person name="Mardis E.R."/>
            <person name="Taylor J.W."/>
            <person name="McEwen J.G."/>
            <person name="Clay O.K."/>
            <person name="Klein B.S."/>
            <person name="Cuomo C.A."/>
        </authorList>
    </citation>
    <scope>NUCLEOTIDE SEQUENCE [LARGE SCALE GENOMIC DNA]</scope>
    <source>
        <strain evidence="2">ER-3 / ATCC MYA-2586</strain>
    </source>
</reference>
<keyword evidence="2" id="KW-1185">Reference proteome</keyword>
<evidence type="ECO:0000313" key="1">
    <source>
        <dbReference type="EMBL" id="OAT01905.1"/>
    </source>
</evidence>
<sequence length="94" mass="10050">MAVKRARDRPDIDELISRRNNTSLQGTVTTAAATKEVEGEGGVTMKAVLSQLIDTTASAFNLAFLTVTEAAAAPQRHLLPTRKCQNKPSTVLQG</sequence>
<name>A0ABX2VXM9_AJEDR</name>
<dbReference type="EMBL" id="EQ999978">
    <property type="protein sequence ID" value="OAT01905.1"/>
    <property type="molecule type" value="Genomic_DNA"/>
</dbReference>
<gene>
    <name evidence="1" type="ORF">BDCG_17282</name>
</gene>